<sequence>MTNLEIFDRIVHVMHHDYAGFKDKATWDHPDAFRQQVTTSLNTDQLSDIIEDYLADFKDQHCFLYRPNHTELRMPFFTQRYQNTLYVTKTYDKKIPVGSQIVAIDDHSIEAMAQLYKTRLAADIEHQEWSPLLRKAHAVTLANGRTLPIKLSKRDDPQIRHDYEQLSSTTGLMTLEDFASAIPMNHLLEEYAEKLSQLDNLIIDVRINGGGSDNVYYPLLNWLFPNSTTLNTIFNNIDPDIVQETNYTPTNLRNRRRIFNEFASEDDQSTQTYLNTILNDLKRHEHAGLAHFSDSFDDEDTVISGHAKPTHVYVLCDRKCGSSGDNFIHITCASPKVTIIGRNSAGVIDYANEAAEVFPTFEFWYPTTRTTAIDQGKGVDNIGYAPDIHIPWTPKMLTEDVDLNYVLKNLIQ</sequence>
<keyword evidence="3" id="KW-1185">Reference proteome</keyword>
<dbReference type="Proteomes" id="UP000051999">
    <property type="component" value="Unassembled WGS sequence"/>
</dbReference>
<evidence type="ECO:0000313" key="2">
    <source>
        <dbReference type="EMBL" id="KRL54539.1"/>
    </source>
</evidence>
<dbReference type="Gene3D" id="3.90.226.10">
    <property type="entry name" value="2-enoyl-CoA Hydratase, Chain A, domain 1"/>
    <property type="match status" value="1"/>
</dbReference>
<dbReference type="Gene3D" id="3.30.750.44">
    <property type="match status" value="1"/>
</dbReference>
<evidence type="ECO:0000259" key="1">
    <source>
        <dbReference type="Pfam" id="PF03572"/>
    </source>
</evidence>
<dbReference type="RefSeq" id="WP_017260689.1">
    <property type="nucleotide sequence ID" value="NZ_AUAW01000012.1"/>
</dbReference>
<protein>
    <recommendedName>
        <fullName evidence="1">Tail specific protease domain-containing protein</fullName>
    </recommendedName>
</protein>
<comment type="caution">
    <text evidence="2">The sequence shown here is derived from an EMBL/GenBank/DDBJ whole genome shotgun (WGS) entry which is preliminary data.</text>
</comment>
<name>A0A0R1RLV8_9LACO</name>
<accession>A0A0R1RLV8</accession>
<dbReference type="GO" id="GO:0006508">
    <property type="term" value="P:proteolysis"/>
    <property type="evidence" value="ECO:0007669"/>
    <property type="project" value="InterPro"/>
</dbReference>
<dbReference type="GO" id="GO:0008236">
    <property type="term" value="F:serine-type peptidase activity"/>
    <property type="evidence" value="ECO:0007669"/>
    <property type="project" value="InterPro"/>
</dbReference>
<dbReference type="AlphaFoldDB" id="A0A0R1RLV8"/>
<organism evidence="2 3">
    <name type="scientific">Furfurilactobacillus rossiae DSM 15814</name>
    <dbReference type="NCBI Taxonomy" id="1114972"/>
    <lineage>
        <taxon>Bacteria</taxon>
        <taxon>Bacillati</taxon>
        <taxon>Bacillota</taxon>
        <taxon>Bacilli</taxon>
        <taxon>Lactobacillales</taxon>
        <taxon>Lactobacillaceae</taxon>
        <taxon>Furfurilactobacillus</taxon>
    </lineage>
</organism>
<dbReference type="STRING" id="1114972.FD35_GL002608"/>
<evidence type="ECO:0000313" key="3">
    <source>
        <dbReference type="Proteomes" id="UP000051999"/>
    </source>
</evidence>
<dbReference type="Pfam" id="PF03572">
    <property type="entry name" value="Peptidase_S41"/>
    <property type="match status" value="1"/>
</dbReference>
<dbReference type="OrthoDB" id="2327485at2"/>
<dbReference type="PATRIC" id="fig|1114972.6.peg.2674"/>
<dbReference type="SUPFAM" id="SSF52096">
    <property type="entry name" value="ClpP/crotonase"/>
    <property type="match status" value="1"/>
</dbReference>
<dbReference type="InterPro" id="IPR029045">
    <property type="entry name" value="ClpP/crotonase-like_dom_sf"/>
</dbReference>
<gene>
    <name evidence="2" type="ORF">FD35_GL002608</name>
</gene>
<proteinExistence type="predicted"/>
<dbReference type="InterPro" id="IPR005151">
    <property type="entry name" value="Tail-specific_protease"/>
</dbReference>
<dbReference type="eggNOG" id="COG0793">
    <property type="taxonomic scope" value="Bacteria"/>
</dbReference>
<reference evidence="2 3" key="1">
    <citation type="journal article" date="2015" name="Genome Announc.">
        <title>Expanding the biotechnology potential of lactobacilli through comparative genomics of 213 strains and associated genera.</title>
        <authorList>
            <person name="Sun Z."/>
            <person name="Harris H.M."/>
            <person name="McCann A."/>
            <person name="Guo C."/>
            <person name="Argimon S."/>
            <person name="Zhang W."/>
            <person name="Yang X."/>
            <person name="Jeffery I.B."/>
            <person name="Cooney J.C."/>
            <person name="Kagawa T.F."/>
            <person name="Liu W."/>
            <person name="Song Y."/>
            <person name="Salvetti E."/>
            <person name="Wrobel A."/>
            <person name="Rasinkangas P."/>
            <person name="Parkhill J."/>
            <person name="Rea M.C."/>
            <person name="O'Sullivan O."/>
            <person name="Ritari J."/>
            <person name="Douillard F.P."/>
            <person name="Paul Ross R."/>
            <person name="Yang R."/>
            <person name="Briner A.E."/>
            <person name="Felis G.E."/>
            <person name="de Vos W.M."/>
            <person name="Barrangou R."/>
            <person name="Klaenhammer T.R."/>
            <person name="Caufield P.W."/>
            <person name="Cui Y."/>
            <person name="Zhang H."/>
            <person name="O'Toole P.W."/>
        </authorList>
    </citation>
    <scope>NUCLEOTIDE SEQUENCE [LARGE SCALE GENOMIC DNA]</scope>
    <source>
        <strain evidence="2 3">DSM 15814</strain>
    </source>
</reference>
<dbReference type="EMBL" id="AZFF01000008">
    <property type="protein sequence ID" value="KRL54539.1"/>
    <property type="molecule type" value="Genomic_DNA"/>
</dbReference>
<feature type="domain" description="Tail specific protease" evidence="1">
    <location>
        <begin position="170"/>
        <end position="389"/>
    </location>
</feature>